<proteinExistence type="predicted"/>
<sequence length="320" mass="33652">MPPPRCWQSSAVTDRGHSDGGHSDGGHSDRGHGGGALSGNTLGALFMCASMFLFAVEDALFKSVAPALPPGEATLIFGITATALYIVVTLRAREPLLHPAILRPTLIARTSFEIVGRLFFALALAYTPLSVTSSILQAAPLVVTAGAALLLKERVGPARWTAMAVGFVGVLLILRPTPEAFRIDALLAVAGMVGFAMRDLFTRASPPAVSANQLGVIGCSVIIVAGLVMLPFDPDPLRVPRAGELVRLVLTGLVGATGYFALTKAMRAGDVSVIAPFRYSRLLVALGFAFVFFGERPDLWTLAGGLLIVTSGIYTLIRSR</sequence>
<dbReference type="InterPro" id="IPR000620">
    <property type="entry name" value="EamA_dom"/>
</dbReference>
<feature type="transmembrane region" description="Helical" evidence="2">
    <location>
        <begin position="299"/>
        <end position="317"/>
    </location>
</feature>
<dbReference type="PANTHER" id="PTHR22911:SF135">
    <property type="entry name" value="BLR4310 PROTEIN"/>
    <property type="match status" value="1"/>
</dbReference>
<dbReference type="EMBL" id="QLMG01000022">
    <property type="protein sequence ID" value="RAK15505.1"/>
    <property type="molecule type" value="Genomic_DNA"/>
</dbReference>
<reference evidence="4 5" key="1">
    <citation type="submission" date="2018-06" db="EMBL/GenBank/DDBJ databases">
        <title>Genomic Encyclopedia of Archaeal and Bacterial Type Strains, Phase II (KMG-II): from individual species to whole genera.</title>
        <authorList>
            <person name="Goeker M."/>
        </authorList>
    </citation>
    <scope>NUCLEOTIDE SEQUENCE [LARGE SCALE GENOMIC DNA]</scope>
    <source>
        <strain evidence="4 5">DSM 22011</strain>
    </source>
</reference>
<evidence type="ECO:0000313" key="5">
    <source>
        <dbReference type="Proteomes" id="UP000249165"/>
    </source>
</evidence>
<dbReference type="Gene3D" id="1.10.3730.20">
    <property type="match status" value="1"/>
</dbReference>
<evidence type="ECO:0000256" key="2">
    <source>
        <dbReference type="SAM" id="Phobius"/>
    </source>
</evidence>
<protein>
    <submittedName>
        <fullName evidence="4">Drug/metabolite transporter (DMT)-like permease</fullName>
    </submittedName>
</protein>
<feature type="domain" description="EamA" evidence="3">
    <location>
        <begin position="189"/>
        <end position="311"/>
    </location>
</feature>
<feature type="domain" description="EamA" evidence="3">
    <location>
        <begin position="42"/>
        <end position="174"/>
    </location>
</feature>
<feature type="transmembrane region" description="Helical" evidence="2">
    <location>
        <begin position="42"/>
        <end position="61"/>
    </location>
</feature>
<dbReference type="RefSeq" id="WP_240778619.1">
    <property type="nucleotide sequence ID" value="NZ_LIQE01000036.1"/>
</dbReference>
<dbReference type="Pfam" id="PF00892">
    <property type="entry name" value="EamA"/>
    <property type="match status" value="2"/>
</dbReference>
<keyword evidence="5" id="KW-1185">Reference proteome</keyword>
<evidence type="ECO:0000256" key="1">
    <source>
        <dbReference type="SAM" id="MobiDB-lite"/>
    </source>
</evidence>
<feature type="compositionally biased region" description="Basic and acidic residues" evidence="1">
    <location>
        <begin position="14"/>
        <end position="32"/>
    </location>
</feature>
<dbReference type="Proteomes" id="UP000249165">
    <property type="component" value="Unassembled WGS sequence"/>
</dbReference>
<name>A0A327Y6Y3_9RHOB</name>
<feature type="transmembrane region" description="Helical" evidence="2">
    <location>
        <begin position="158"/>
        <end position="174"/>
    </location>
</feature>
<accession>A0A327Y6Y3</accession>
<dbReference type="SUPFAM" id="SSF103481">
    <property type="entry name" value="Multidrug resistance efflux transporter EmrE"/>
    <property type="match status" value="2"/>
</dbReference>
<organism evidence="4 5">
    <name type="scientific">Salipiger aestuarii</name>
    <dbReference type="NCBI Taxonomy" id="568098"/>
    <lineage>
        <taxon>Bacteria</taxon>
        <taxon>Pseudomonadati</taxon>
        <taxon>Pseudomonadota</taxon>
        <taxon>Alphaproteobacteria</taxon>
        <taxon>Rhodobacterales</taxon>
        <taxon>Roseobacteraceae</taxon>
        <taxon>Salipiger</taxon>
    </lineage>
</organism>
<feature type="transmembrane region" description="Helical" evidence="2">
    <location>
        <begin position="111"/>
        <end position="129"/>
    </location>
</feature>
<dbReference type="AlphaFoldDB" id="A0A327Y6Y3"/>
<dbReference type="GO" id="GO:0016020">
    <property type="term" value="C:membrane"/>
    <property type="evidence" value="ECO:0007669"/>
    <property type="project" value="InterPro"/>
</dbReference>
<dbReference type="InterPro" id="IPR037185">
    <property type="entry name" value="EmrE-like"/>
</dbReference>
<evidence type="ECO:0000259" key="3">
    <source>
        <dbReference type="Pfam" id="PF00892"/>
    </source>
</evidence>
<evidence type="ECO:0000313" key="4">
    <source>
        <dbReference type="EMBL" id="RAK15505.1"/>
    </source>
</evidence>
<keyword evidence="2" id="KW-1133">Transmembrane helix</keyword>
<feature type="transmembrane region" description="Helical" evidence="2">
    <location>
        <begin position="244"/>
        <end position="262"/>
    </location>
</feature>
<gene>
    <name evidence="4" type="ORF">ATI53_102240</name>
</gene>
<keyword evidence="2" id="KW-0812">Transmembrane</keyword>
<feature type="transmembrane region" description="Helical" evidence="2">
    <location>
        <begin position="73"/>
        <end position="90"/>
    </location>
</feature>
<dbReference type="PANTHER" id="PTHR22911">
    <property type="entry name" value="ACYL-MALONYL CONDENSING ENZYME-RELATED"/>
    <property type="match status" value="1"/>
</dbReference>
<feature type="region of interest" description="Disordered" evidence="1">
    <location>
        <begin position="1"/>
        <end position="33"/>
    </location>
</feature>
<keyword evidence="2" id="KW-0472">Membrane</keyword>
<feature type="transmembrane region" description="Helical" evidence="2">
    <location>
        <begin position="274"/>
        <end position="293"/>
    </location>
</feature>
<feature type="transmembrane region" description="Helical" evidence="2">
    <location>
        <begin position="213"/>
        <end position="232"/>
    </location>
</feature>
<comment type="caution">
    <text evidence="4">The sequence shown here is derived from an EMBL/GenBank/DDBJ whole genome shotgun (WGS) entry which is preliminary data.</text>
</comment>